<dbReference type="Gene3D" id="3.90.1720.10">
    <property type="entry name" value="endopeptidase domain like (from Nostoc punctiforme)"/>
    <property type="match status" value="1"/>
</dbReference>
<keyword evidence="2" id="KW-0645">Protease</keyword>
<gene>
    <name evidence="6" type="ORF">QQ008_03795</name>
</gene>
<keyword evidence="3" id="KW-0378">Hydrolase</keyword>
<accession>A0ABT8KK79</accession>
<name>A0ABT8KK79_9BACT</name>
<evidence type="ECO:0000256" key="2">
    <source>
        <dbReference type="ARBA" id="ARBA00022670"/>
    </source>
</evidence>
<dbReference type="SUPFAM" id="SSF54001">
    <property type="entry name" value="Cysteine proteinases"/>
    <property type="match status" value="1"/>
</dbReference>
<evidence type="ECO:0000313" key="7">
    <source>
        <dbReference type="Proteomes" id="UP001172082"/>
    </source>
</evidence>
<organism evidence="6 7">
    <name type="scientific">Splendidivirga corallicola</name>
    <dbReference type="NCBI Taxonomy" id="3051826"/>
    <lineage>
        <taxon>Bacteria</taxon>
        <taxon>Pseudomonadati</taxon>
        <taxon>Bacteroidota</taxon>
        <taxon>Cytophagia</taxon>
        <taxon>Cytophagales</taxon>
        <taxon>Splendidivirgaceae</taxon>
        <taxon>Splendidivirga</taxon>
    </lineage>
</organism>
<sequence>MEHNEKGVCRLSIVPVRSQHSDKSELVTQLLFGDHYSILKKSKDNRWVKIRVHFDDYEGWISLKQHHQISNEYFDQINHSDYKISTDLSSTILFKKHPINILIGSILPISTNELFKVEEHLAFNGESKSLSQKRDFEYLKGVAKKFLNAPYLWGGKTPFGIDCSGFTQQVFKICGYKLKRDSGMQAEQGIAVENFDDQEPGDLAFFANDEMKVNHVGIILDEQKVIHASGFVRIDMIDKEGIFNEELNSYSHRLFSIRRILKSG</sequence>
<dbReference type="InterPro" id="IPR038765">
    <property type="entry name" value="Papain-like_cys_pep_sf"/>
</dbReference>
<proteinExistence type="inferred from homology"/>
<evidence type="ECO:0000259" key="5">
    <source>
        <dbReference type="PROSITE" id="PS51935"/>
    </source>
</evidence>
<dbReference type="PROSITE" id="PS51935">
    <property type="entry name" value="NLPC_P60"/>
    <property type="match status" value="1"/>
</dbReference>
<dbReference type="RefSeq" id="WP_346750486.1">
    <property type="nucleotide sequence ID" value="NZ_JAUJEA010000001.1"/>
</dbReference>
<dbReference type="PANTHER" id="PTHR47053">
    <property type="entry name" value="MUREIN DD-ENDOPEPTIDASE MEPH-RELATED"/>
    <property type="match status" value="1"/>
</dbReference>
<dbReference type="InterPro" id="IPR041382">
    <property type="entry name" value="SH3_16"/>
</dbReference>
<dbReference type="PANTHER" id="PTHR47053:SF1">
    <property type="entry name" value="MUREIN DD-ENDOPEPTIDASE MEPH-RELATED"/>
    <property type="match status" value="1"/>
</dbReference>
<keyword evidence="4" id="KW-0788">Thiol protease</keyword>
<dbReference type="SUPFAM" id="SSF82057">
    <property type="entry name" value="Prokaryotic SH3-related domain"/>
    <property type="match status" value="1"/>
</dbReference>
<dbReference type="EMBL" id="JAUJEA010000001">
    <property type="protein sequence ID" value="MDN5200462.1"/>
    <property type="molecule type" value="Genomic_DNA"/>
</dbReference>
<evidence type="ECO:0000313" key="6">
    <source>
        <dbReference type="EMBL" id="MDN5200462.1"/>
    </source>
</evidence>
<protein>
    <submittedName>
        <fullName evidence="6">NlpC/P60 family protein</fullName>
    </submittedName>
</protein>
<dbReference type="Pfam" id="PF00877">
    <property type="entry name" value="NLPC_P60"/>
    <property type="match status" value="1"/>
</dbReference>
<dbReference type="Gene3D" id="2.30.30.40">
    <property type="entry name" value="SH3 Domains"/>
    <property type="match status" value="1"/>
</dbReference>
<dbReference type="Pfam" id="PF18348">
    <property type="entry name" value="SH3_16"/>
    <property type="match status" value="1"/>
</dbReference>
<comment type="caution">
    <text evidence="6">The sequence shown here is derived from an EMBL/GenBank/DDBJ whole genome shotgun (WGS) entry which is preliminary data.</text>
</comment>
<feature type="domain" description="NlpC/P60" evidence="5">
    <location>
        <begin position="133"/>
        <end position="261"/>
    </location>
</feature>
<dbReference type="InterPro" id="IPR051202">
    <property type="entry name" value="Peptidase_C40"/>
</dbReference>
<keyword evidence="7" id="KW-1185">Reference proteome</keyword>
<evidence type="ECO:0000256" key="3">
    <source>
        <dbReference type="ARBA" id="ARBA00022801"/>
    </source>
</evidence>
<evidence type="ECO:0000256" key="1">
    <source>
        <dbReference type="ARBA" id="ARBA00007074"/>
    </source>
</evidence>
<dbReference type="Proteomes" id="UP001172082">
    <property type="component" value="Unassembled WGS sequence"/>
</dbReference>
<reference evidence="6" key="1">
    <citation type="submission" date="2023-06" db="EMBL/GenBank/DDBJ databases">
        <title>Genomic of Parafulvivirga corallium.</title>
        <authorList>
            <person name="Wang G."/>
        </authorList>
    </citation>
    <scope>NUCLEOTIDE SEQUENCE</scope>
    <source>
        <strain evidence="6">BMA10</strain>
    </source>
</reference>
<evidence type="ECO:0000256" key="4">
    <source>
        <dbReference type="ARBA" id="ARBA00022807"/>
    </source>
</evidence>
<dbReference type="InterPro" id="IPR000064">
    <property type="entry name" value="NLP_P60_dom"/>
</dbReference>
<comment type="similarity">
    <text evidence="1">Belongs to the peptidase C40 family.</text>
</comment>